<feature type="transmembrane region" description="Helical" evidence="8">
    <location>
        <begin position="217"/>
        <end position="236"/>
    </location>
</feature>
<dbReference type="SUPFAM" id="SSF81345">
    <property type="entry name" value="ABC transporter involved in vitamin B12 uptake, BtuC"/>
    <property type="match status" value="1"/>
</dbReference>
<proteinExistence type="inferred from homology"/>
<evidence type="ECO:0000256" key="3">
    <source>
        <dbReference type="ARBA" id="ARBA00022448"/>
    </source>
</evidence>
<keyword evidence="4" id="KW-1003">Cell membrane</keyword>
<gene>
    <name evidence="9" type="ORF">LVJ94_38850</name>
</gene>
<dbReference type="PANTHER" id="PTHR30472:SF25">
    <property type="entry name" value="ABC TRANSPORTER PERMEASE PROTEIN MJ0876-RELATED"/>
    <property type="match status" value="1"/>
</dbReference>
<comment type="similarity">
    <text evidence="2">Belongs to the binding-protein-dependent transport system permease family. FecCD subfamily.</text>
</comment>
<feature type="transmembrane region" description="Helical" evidence="8">
    <location>
        <begin position="173"/>
        <end position="197"/>
    </location>
</feature>
<evidence type="ECO:0000256" key="8">
    <source>
        <dbReference type="SAM" id="Phobius"/>
    </source>
</evidence>
<dbReference type="EMBL" id="CP089983">
    <property type="protein sequence ID" value="WXB02854.1"/>
    <property type="molecule type" value="Genomic_DNA"/>
</dbReference>
<organism evidence="9 10">
    <name type="scientific">Pendulispora rubella</name>
    <dbReference type="NCBI Taxonomy" id="2741070"/>
    <lineage>
        <taxon>Bacteria</taxon>
        <taxon>Pseudomonadati</taxon>
        <taxon>Myxococcota</taxon>
        <taxon>Myxococcia</taxon>
        <taxon>Myxococcales</taxon>
        <taxon>Sorangiineae</taxon>
        <taxon>Pendulisporaceae</taxon>
        <taxon>Pendulispora</taxon>
    </lineage>
</organism>
<evidence type="ECO:0000256" key="5">
    <source>
        <dbReference type="ARBA" id="ARBA00022692"/>
    </source>
</evidence>
<dbReference type="Proteomes" id="UP001374803">
    <property type="component" value="Chromosome"/>
</dbReference>
<keyword evidence="7 8" id="KW-0472">Membrane</keyword>
<evidence type="ECO:0000256" key="6">
    <source>
        <dbReference type="ARBA" id="ARBA00022989"/>
    </source>
</evidence>
<keyword evidence="10" id="KW-1185">Reference proteome</keyword>
<evidence type="ECO:0000313" key="9">
    <source>
        <dbReference type="EMBL" id="WXB02854.1"/>
    </source>
</evidence>
<dbReference type="InterPro" id="IPR037294">
    <property type="entry name" value="ABC_BtuC-like"/>
</dbReference>
<dbReference type="Pfam" id="PF01032">
    <property type="entry name" value="FecCD"/>
    <property type="match status" value="1"/>
</dbReference>
<dbReference type="Gene3D" id="1.10.3470.10">
    <property type="entry name" value="ABC transporter involved in vitamin B12 uptake, BtuC"/>
    <property type="match status" value="1"/>
</dbReference>
<evidence type="ECO:0000256" key="1">
    <source>
        <dbReference type="ARBA" id="ARBA00004651"/>
    </source>
</evidence>
<feature type="transmembrane region" description="Helical" evidence="8">
    <location>
        <begin position="139"/>
        <end position="161"/>
    </location>
</feature>
<feature type="transmembrane region" description="Helical" evidence="8">
    <location>
        <begin position="20"/>
        <end position="42"/>
    </location>
</feature>
<keyword evidence="3" id="KW-0813">Transport</keyword>
<keyword evidence="6 8" id="KW-1133">Transmembrane helix</keyword>
<dbReference type="RefSeq" id="WP_394832479.1">
    <property type="nucleotide sequence ID" value="NZ_CP089929.1"/>
</dbReference>
<dbReference type="InterPro" id="IPR000522">
    <property type="entry name" value="ABC_transptr_permease_BtuC"/>
</dbReference>
<feature type="transmembrane region" description="Helical" evidence="8">
    <location>
        <begin position="335"/>
        <end position="354"/>
    </location>
</feature>
<feature type="transmembrane region" description="Helical" evidence="8">
    <location>
        <begin position="266"/>
        <end position="292"/>
    </location>
</feature>
<feature type="transmembrane region" description="Helical" evidence="8">
    <location>
        <begin position="81"/>
        <end position="98"/>
    </location>
</feature>
<reference evidence="9" key="1">
    <citation type="submission" date="2021-12" db="EMBL/GenBank/DDBJ databases">
        <title>Discovery of the Pendulisporaceae a myxobacterial family with distinct sporulation behavior and unique specialized metabolism.</title>
        <authorList>
            <person name="Garcia R."/>
            <person name="Popoff A."/>
            <person name="Bader C.D."/>
            <person name="Loehr J."/>
            <person name="Walesch S."/>
            <person name="Walt C."/>
            <person name="Boldt J."/>
            <person name="Bunk B."/>
            <person name="Haeckl F.J.F.P.J."/>
            <person name="Gunesch A.P."/>
            <person name="Birkelbach J."/>
            <person name="Nuebel U."/>
            <person name="Pietschmann T."/>
            <person name="Bach T."/>
            <person name="Mueller R."/>
        </authorList>
    </citation>
    <scope>NUCLEOTIDE SEQUENCE</scope>
    <source>
        <strain evidence="9">MSr11367</strain>
    </source>
</reference>
<comment type="subcellular location">
    <subcellularLocation>
        <location evidence="1">Cell membrane</location>
        <topology evidence="1">Multi-pass membrane protein</topology>
    </subcellularLocation>
</comment>
<feature type="transmembrane region" description="Helical" evidence="8">
    <location>
        <begin position="304"/>
        <end position="323"/>
    </location>
</feature>
<feature type="transmembrane region" description="Helical" evidence="8">
    <location>
        <begin position="110"/>
        <end position="133"/>
    </location>
</feature>
<keyword evidence="5 8" id="KW-0812">Transmembrane</keyword>
<evidence type="ECO:0000256" key="2">
    <source>
        <dbReference type="ARBA" id="ARBA00007935"/>
    </source>
</evidence>
<accession>A0ABZ2KVY0</accession>
<evidence type="ECO:0000256" key="4">
    <source>
        <dbReference type="ARBA" id="ARBA00022475"/>
    </source>
</evidence>
<evidence type="ECO:0000313" key="10">
    <source>
        <dbReference type="Proteomes" id="UP001374803"/>
    </source>
</evidence>
<evidence type="ECO:0000256" key="7">
    <source>
        <dbReference type="ARBA" id="ARBA00023136"/>
    </source>
</evidence>
<protein>
    <submittedName>
        <fullName evidence="9">Iron ABC transporter permease</fullName>
    </submittedName>
</protein>
<name>A0ABZ2KVY0_9BACT</name>
<sequence>MLVPAALPLPRPRTRTRRRLILPALFVLLAASAILAAAFGGVRMPPLEFVALLAGKAGIALPVETTQEHAAILFAIRLPRIVLGVLVGSGLGIAGAAMQGVFRNPLADPGLLGLSSGGALGAVAAIVLGAHGAQALGPWIAAPHMLPVAAFLGALGAAWIVERLAQVEGRIAVSMFLLAGIAVAALCAALTGLLTFTATDAQLRTILFWTLGSLGGATWKTVVAAALFLSAPVVLLPRFARALNALLLGESEARNLGVAADHVKRVITVLIALAVGTSVAVSGVVGFIGLIVPHVVRLTVGPDHRLLLPGSALLGATLVLWADALARTVVLPAELPLGIVTASVGAPCFIALLVRERGRLG</sequence>
<dbReference type="CDD" id="cd06550">
    <property type="entry name" value="TM_ABC_iron-siderophores_like"/>
    <property type="match status" value="1"/>
</dbReference>
<dbReference type="PANTHER" id="PTHR30472">
    <property type="entry name" value="FERRIC ENTEROBACTIN TRANSPORT SYSTEM PERMEASE PROTEIN"/>
    <property type="match status" value="1"/>
</dbReference>